<dbReference type="CDD" id="cd02440">
    <property type="entry name" value="AdoMet_MTases"/>
    <property type="match status" value="1"/>
</dbReference>
<accession>A0A0G2GQU0</accession>
<proteinExistence type="predicted"/>
<evidence type="ECO:0000313" key="1">
    <source>
        <dbReference type="EMBL" id="KKY19190.1"/>
    </source>
</evidence>
<gene>
    <name evidence="1" type="ORF">UCRPC4_g04564</name>
</gene>
<dbReference type="AlphaFoldDB" id="A0A0G2GQU0"/>
<dbReference type="Proteomes" id="UP000053317">
    <property type="component" value="Unassembled WGS sequence"/>
</dbReference>
<dbReference type="SUPFAM" id="SSF53335">
    <property type="entry name" value="S-adenosyl-L-methionine-dependent methyltransferases"/>
    <property type="match status" value="1"/>
</dbReference>
<dbReference type="Gene3D" id="3.40.50.150">
    <property type="entry name" value="Vaccinia Virus protein VP39"/>
    <property type="match status" value="1"/>
</dbReference>
<sequence length="282" mass="32349">MDYRYDNGRRYHAYEQEKYRLPNDEREADRLVDLQHQISLLANDGKLFSAPIEEDKITHALDIGTGTGLWAIEFADQHPSCSVIGTDLSPIQPTWVPPNCSFLVDDCEATDNDWIFPPMDFIHSRFIIGGIKNWPALFKRAYNALKPGGWIEVHEPNLPIRCDDGTADSSHPMIQWSQHCRDACAKTGVDTTASERFVQQLSDAGFINIVRQDHRWPIGAWSSNERDRLIGEYQIPNMTEAVNTTVAYFRRVLGWSEEEFEVFLAKCRTANKDLNMHVYFPV</sequence>
<name>A0A0G2GQU0_PHACM</name>
<organism evidence="1 2">
    <name type="scientific">Phaeomoniella chlamydospora</name>
    <name type="common">Phaeoacremonium chlamydosporum</name>
    <dbReference type="NCBI Taxonomy" id="158046"/>
    <lineage>
        <taxon>Eukaryota</taxon>
        <taxon>Fungi</taxon>
        <taxon>Dikarya</taxon>
        <taxon>Ascomycota</taxon>
        <taxon>Pezizomycotina</taxon>
        <taxon>Eurotiomycetes</taxon>
        <taxon>Chaetothyriomycetidae</taxon>
        <taxon>Phaeomoniellales</taxon>
        <taxon>Phaeomoniellaceae</taxon>
        <taxon>Phaeomoniella</taxon>
    </lineage>
</organism>
<dbReference type="PANTHER" id="PTHR43591:SF10">
    <property type="entry name" value="ABC TRANSMEMBRANE TYPE-1 DOMAIN-CONTAINING PROTEIN-RELATED"/>
    <property type="match status" value="1"/>
</dbReference>
<keyword evidence="2" id="KW-1185">Reference proteome</keyword>
<dbReference type="EMBL" id="LCWF01000109">
    <property type="protein sequence ID" value="KKY19190.1"/>
    <property type="molecule type" value="Genomic_DNA"/>
</dbReference>
<dbReference type="OrthoDB" id="2013972at2759"/>
<dbReference type="Pfam" id="PF13489">
    <property type="entry name" value="Methyltransf_23"/>
    <property type="match status" value="1"/>
</dbReference>
<evidence type="ECO:0000313" key="2">
    <source>
        <dbReference type="Proteomes" id="UP000053317"/>
    </source>
</evidence>
<dbReference type="PANTHER" id="PTHR43591">
    <property type="entry name" value="METHYLTRANSFERASE"/>
    <property type="match status" value="1"/>
</dbReference>
<reference evidence="1 2" key="2">
    <citation type="submission" date="2015-05" db="EMBL/GenBank/DDBJ databases">
        <authorList>
            <person name="Morales-Cruz A."/>
            <person name="Amrine K.C."/>
            <person name="Cantu D."/>
        </authorList>
    </citation>
    <scope>NUCLEOTIDE SEQUENCE [LARGE SCALE GENOMIC DNA]</scope>
    <source>
        <strain evidence="1">UCRPC4</strain>
    </source>
</reference>
<comment type="caution">
    <text evidence="1">The sequence shown here is derived from an EMBL/GenBank/DDBJ whole genome shotgun (WGS) entry which is preliminary data.</text>
</comment>
<reference evidence="1 2" key="1">
    <citation type="submission" date="2015-05" db="EMBL/GenBank/DDBJ databases">
        <title>Distinctive expansion of gene families associated with plant cell wall degradation and secondary metabolism in the genomes of grapevine trunk pathogens.</title>
        <authorList>
            <person name="Lawrence D.P."/>
            <person name="Travadon R."/>
            <person name="Rolshausen P.E."/>
            <person name="Baumgartner K."/>
        </authorList>
    </citation>
    <scope>NUCLEOTIDE SEQUENCE [LARGE SCALE GENOMIC DNA]</scope>
    <source>
        <strain evidence="1">UCRPC4</strain>
    </source>
</reference>
<dbReference type="GO" id="GO:0008168">
    <property type="term" value="F:methyltransferase activity"/>
    <property type="evidence" value="ECO:0007669"/>
    <property type="project" value="TreeGrafter"/>
</dbReference>
<protein>
    <submittedName>
        <fullName evidence="1">Putative sam domain</fullName>
    </submittedName>
</protein>
<dbReference type="InterPro" id="IPR029063">
    <property type="entry name" value="SAM-dependent_MTases_sf"/>
</dbReference>